<proteinExistence type="predicted"/>
<protein>
    <submittedName>
        <fullName evidence="1">Uncharacterized protein</fullName>
    </submittedName>
</protein>
<sequence length="125" mass="13580">MYLPIIEQYGYTESGLLALAIQTLAGANTARLCAVQAYGFSIHYCCRIGNDLYLHAWGCARQHQLIQRTCQDLPAAVLQIVEIGSSGLLSQINAIQPQEFIEAKTAAKQLFALVSAASVKTKKGH</sequence>
<keyword evidence="2" id="KW-1185">Reference proteome</keyword>
<organism evidence="1 2">
    <name type="scientific">Undibacterium oligocarboniphilum</name>
    <dbReference type="NCBI Taxonomy" id="666702"/>
    <lineage>
        <taxon>Bacteria</taxon>
        <taxon>Pseudomonadati</taxon>
        <taxon>Pseudomonadota</taxon>
        <taxon>Betaproteobacteria</taxon>
        <taxon>Burkholderiales</taxon>
        <taxon>Oxalobacteraceae</taxon>
        <taxon>Undibacterium</taxon>
    </lineage>
</organism>
<evidence type="ECO:0000313" key="1">
    <source>
        <dbReference type="EMBL" id="NVO78943.1"/>
    </source>
</evidence>
<name>A0A850QNJ0_9BURK</name>
<gene>
    <name evidence="1" type="ORF">HV832_14025</name>
</gene>
<dbReference type="RefSeq" id="WP_176804478.1">
    <property type="nucleotide sequence ID" value="NZ_JABXYJ010000008.1"/>
</dbReference>
<comment type="caution">
    <text evidence="1">The sequence shown here is derived from an EMBL/GenBank/DDBJ whole genome shotgun (WGS) entry which is preliminary data.</text>
</comment>
<accession>A0A850QNJ0</accession>
<dbReference type="EMBL" id="JABXYJ010000008">
    <property type="protein sequence ID" value="NVO78943.1"/>
    <property type="molecule type" value="Genomic_DNA"/>
</dbReference>
<reference evidence="1 2" key="1">
    <citation type="submission" date="2020-06" db="EMBL/GenBank/DDBJ databases">
        <authorList>
            <person name="Qiu C."/>
            <person name="Liu Z."/>
        </authorList>
    </citation>
    <scope>NUCLEOTIDE SEQUENCE [LARGE SCALE GENOMIC DNA]</scope>
    <source>
        <strain evidence="1 2">EM 1</strain>
    </source>
</reference>
<evidence type="ECO:0000313" key="2">
    <source>
        <dbReference type="Proteomes" id="UP000588051"/>
    </source>
</evidence>
<dbReference type="Proteomes" id="UP000588051">
    <property type="component" value="Unassembled WGS sequence"/>
</dbReference>
<dbReference type="AlphaFoldDB" id="A0A850QNJ0"/>